<keyword evidence="1" id="KW-1133">Transmembrane helix</keyword>
<keyword evidence="3" id="KW-1185">Reference proteome</keyword>
<feature type="transmembrane region" description="Helical" evidence="1">
    <location>
        <begin position="69"/>
        <end position="88"/>
    </location>
</feature>
<gene>
    <name evidence="2" type="ORF">METBIDRAFT_31992</name>
</gene>
<comment type="caution">
    <text evidence="2">The sequence shown here is derived from an EMBL/GenBank/DDBJ whole genome shotgun (WGS) entry which is preliminary data.</text>
</comment>
<feature type="transmembrane region" description="Helical" evidence="1">
    <location>
        <begin position="14"/>
        <end position="32"/>
    </location>
</feature>
<evidence type="ECO:0000313" key="3">
    <source>
        <dbReference type="Proteomes" id="UP000092555"/>
    </source>
</evidence>
<sequence>MLSSATFMNLLSNAVTYIVILMLNVLMAVRYFNATYPETARLITMLLAAYILFKCFMRIVRFWWGVFKFSVKVTLLFIAALLALGAYYRGPQRFFMKDLPLVYRIYQKLRQKQREALNNLPAAQEILGNPILDSAVEKNSALGWLSGNAAQLNGENQNFAENNVNYIQDFVKKNVLKTLLNAG</sequence>
<dbReference type="AlphaFoldDB" id="A0A1A0HBW6"/>
<name>A0A1A0HBW6_9ASCO</name>
<dbReference type="GeneID" id="30028936"/>
<keyword evidence="1" id="KW-0812">Transmembrane</keyword>
<organism evidence="2 3">
    <name type="scientific">Metschnikowia bicuspidata var. bicuspidata NRRL YB-4993</name>
    <dbReference type="NCBI Taxonomy" id="869754"/>
    <lineage>
        <taxon>Eukaryota</taxon>
        <taxon>Fungi</taxon>
        <taxon>Dikarya</taxon>
        <taxon>Ascomycota</taxon>
        <taxon>Saccharomycotina</taxon>
        <taxon>Pichiomycetes</taxon>
        <taxon>Metschnikowiaceae</taxon>
        <taxon>Metschnikowia</taxon>
    </lineage>
</organism>
<feature type="transmembrane region" description="Helical" evidence="1">
    <location>
        <begin position="44"/>
        <end position="63"/>
    </location>
</feature>
<reference evidence="2 3" key="1">
    <citation type="submission" date="2016-05" db="EMBL/GenBank/DDBJ databases">
        <title>Comparative genomics of biotechnologically important yeasts.</title>
        <authorList>
            <consortium name="DOE Joint Genome Institute"/>
            <person name="Riley R."/>
            <person name="Haridas S."/>
            <person name="Wolfe K.H."/>
            <person name="Lopes M.R."/>
            <person name="Hittinger C.T."/>
            <person name="Goker M."/>
            <person name="Salamov A."/>
            <person name="Wisecaver J."/>
            <person name="Long T.M."/>
            <person name="Aerts A.L."/>
            <person name="Barry K."/>
            <person name="Choi C."/>
            <person name="Clum A."/>
            <person name="Coughlan A.Y."/>
            <person name="Deshpande S."/>
            <person name="Douglass A.P."/>
            <person name="Hanson S.J."/>
            <person name="Klenk H.-P."/>
            <person name="LaButti K."/>
            <person name="Lapidus A."/>
            <person name="Lindquist E."/>
            <person name="Lipzen A."/>
            <person name="Meier-kolthoff J.P."/>
            <person name="Ohm R.A."/>
            <person name="Otillar R.P."/>
            <person name="Pangilinan J."/>
            <person name="Peng Y."/>
            <person name="Rokas A."/>
            <person name="Rosa C.A."/>
            <person name="Scheuner C."/>
            <person name="Sibirny A.A."/>
            <person name="Slot J.C."/>
            <person name="Stielow J.B."/>
            <person name="Sun H."/>
            <person name="Kurtzman C.P."/>
            <person name="Blackwell M."/>
            <person name="Grigoriev I.V."/>
            <person name="Jeffries T.W."/>
        </authorList>
    </citation>
    <scope>NUCLEOTIDE SEQUENCE [LARGE SCALE GENOMIC DNA]</scope>
    <source>
        <strain evidence="2 3">NRRL YB-4993</strain>
    </source>
</reference>
<accession>A0A1A0HBW6</accession>
<dbReference type="EMBL" id="LXTC01000003">
    <property type="protein sequence ID" value="OBA21475.1"/>
    <property type="molecule type" value="Genomic_DNA"/>
</dbReference>
<dbReference type="OrthoDB" id="4077101at2759"/>
<proteinExistence type="predicted"/>
<evidence type="ECO:0000313" key="2">
    <source>
        <dbReference type="EMBL" id="OBA21475.1"/>
    </source>
</evidence>
<dbReference type="Proteomes" id="UP000092555">
    <property type="component" value="Unassembled WGS sequence"/>
</dbReference>
<keyword evidence="1" id="KW-0472">Membrane</keyword>
<protein>
    <submittedName>
        <fullName evidence="2">Uncharacterized protein</fullName>
    </submittedName>
</protein>
<evidence type="ECO:0000256" key="1">
    <source>
        <dbReference type="SAM" id="Phobius"/>
    </source>
</evidence>
<dbReference type="RefSeq" id="XP_018711985.1">
    <property type="nucleotide sequence ID" value="XM_018855960.1"/>
</dbReference>